<reference evidence="1" key="1">
    <citation type="submission" date="2012-09" db="EMBL/GenBank/DDBJ databases">
        <title>Metagenomic Characterization of a Microbial Community in Wastewater Detects High Levels of Antibiotic Resistance.</title>
        <authorList>
            <person name="Abrams M."/>
            <person name="Caldwell A."/>
            <person name="Vandaei E."/>
            <person name="Lee W."/>
            <person name="Perrott J."/>
            <person name="Khan S.Y."/>
            <person name="Ta J."/>
            <person name="Romero D."/>
            <person name="Nguyen V."/>
            <person name="Pourmand N."/>
            <person name="Ouverney C.C."/>
        </authorList>
    </citation>
    <scope>NUCLEOTIDE SEQUENCE</scope>
</reference>
<dbReference type="EMBL" id="JX649895">
    <property type="protein sequence ID" value="AGC72219.1"/>
    <property type="molecule type" value="Genomic_DNA"/>
</dbReference>
<accession>L7VX68</accession>
<protein>
    <submittedName>
        <fullName evidence="1">Uncharacterized protein</fullName>
    </submittedName>
</protein>
<proteinExistence type="predicted"/>
<sequence>MKRLDERLGKSSGIGHVKPIAPADSCRHDEEIWWILNHGARHRDEMGLVEKRVETNNRREFDVRATPSEGQS</sequence>
<name>L7VX68_9BACT</name>
<organism evidence="1">
    <name type="scientific">uncultured bacterium A1Q1_fos_1060</name>
    <dbReference type="NCBI Taxonomy" id="1256540"/>
    <lineage>
        <taxon>Bacteria</taxon>
        <taxon>environmental samples</taxon>
    </lineage>
</organism>
<evidence type="ECO:0000313" key="1">
    <source>
        <dbReference type="EMBL" id="AGC72219.1"/>
    </source>
</evidence>
<dbReference type="AlphaFoldDB" id="L7VX68"/>